<organism evidence="1 2">
    <name type="scientific">Nocardia carnea</name>
    <dbReference type="NCBI Taxonomy" id="37328"/>
    <lineage>
        <taxon>Bacteria</taxon>
        <taxon>Bacillati</taxon>
        <taxon>Actinomycetota</taxon>
        <taxon>Actinomycetes</taxon>
        <taxon>Mycobacteriales</taxon>
        <taxon>Nocardiaceae</taxon>
        <taxon>Nocardia</taxon>
    </lineage>
</organism>
<gene>
    <name evidence="1" type="ORF">ACH4WX_13730</name>
</gene>
<proteinExistence type="predicted"/>
<dbReference type="Proteomes" id="UP001611263">
    <property type="component" value="Unassembled WGS sequence"/>
</dbReference>
<dbReference type="GeneID" id="93504766"/>
<evidence type="ECO:0000313" key="2">
    <source>
        <dbReference type="Proteomes" id="UP001611263"/>
    </source>
</evidence>
<reference evidence="1 2" key="1">
    <citation type="submission" date="2024-10" db="EMBL/GenBank/DDBJ databases">
        <title>The Natural Products Discovery Center: Release of the First 8490 Sequenced Strains for Exploring Actinobacteria Biosynthetic Diversity.</title>
        <authorList>
            <person name="Kalkreuter E."/>
            <person name="Kautsar S.A."/>
            <person name="Yang D."/>
            <person name="Bader C.D."/>
            <person name="Teijaro C.N."/>
            <person name="Fluegel L."/>
            <person name="Davis C.M."/>
            <person name="Simpson J.R."/>
            <person name="Lauterbach L."/>
            <person name="Steele A.D."/>
            <person name="Gui C."/>
            <person name="Meng S."/>
            <person name="Li G."/>
            <person name="Viehrig K."/>
            <person name="Ye F."/>
            <person name="Su P."/>
            <person name="Kiefer A.F."/>
            <person name="Nichols A."/>
            <person name="Cepeda A.J."/>
            <person name="Yan W."/>
            <person name="Fan B."/>
            <person name="Jiang Y."/>
            <person name="Adhikari A."/>
            <person name="Zheng C.-J."/>
            <person name="Schuster L."/>
            <person name="Cowan T.M."/>
            <person name="Smanski M.J."/>
            <person name="Chevrette M.G."/>
            <person name="De Carvalho L.P.S."/>
            <person name="Shen B."/>
        </authorList>
    </citation>
    <scope>NUCLEOTIDE SEQUENCE [LARGE SCALE GENOMIC DNA]</scope>
    <source>
        <strain evidence="1 2">NPDC020568</strain>
    </source>
</reference>
<accession>A0ABW7TL53</accession>
<dbReference type="EMBL" id="JBIRUQ010000002">
    <property type="protein sequence ID" value="MFI1461772.1"/>
    <property type="molecule type" value="Genomic_DNA"/>
</dbReference>
<evidence type="ECO:0000313" key="1">
    <source>
        <dbReference type="EMBL" id="MFI1461772.1"/>
    </source>
</evidence>
<comment type="caution">
    <text evidence="1">The sequence shown here is derived from an EMBL/GenBank/DDBJ whole genome shotgun (WGS) entry which is preliminary data.</text>
</comment>
<keyword evidence="2" id="KW-1185">Reference proteome</keyword>
<dbReference type="RefSeq" id="WP_033245184.1">
    <property type="nucleotide sequence ID" value="NZ_JBIRUQ010000002.1"/>
</dbReference>
<sequence>MHSEETQPPPPLPRRATDQAIAAALPLWGEAECCDRETLELCLEGLRALDTPTTTGPQSEIDGVIARWRAAHPSEVRRAR</sequence>
<protein>
    <submittedName>
        <fullName evidence="1">Uncharacterized protein</fullName>
    </submittedName>
</protein>
<name>A0ABW7TL53_9NOCA</name>